<reference evidence="1" key="1">
    <citation type="submission" date="2020-03" db="EMBL/GenBank/DDBJ databases">
        <title>The deep terrestrial virosphere.</title>
        <authorList>
            <person name="Holmfeldt K."/>
            <person name="Nilsson E."/>
            <person name="Simone D."/>
            <person name="Lopez-Fernandez M."/>
            <person name="Wu X."/>
            <person name="de Brujin I."/>
            <person name="Lundin D."/>
            <person name="Andersson A."/>
            <person name="Bertilsson S."/>
            <person name="Dopson M."/>
        </authorList>
    </citation>
    <scope>NUCLEOTIDE SEQUENCE</scope>
    <source>
        <strain evidence="1">MM415B03062</strain>
    </source>
</reference>
<gene>
    <name evidence="1" type="ORF">MM415B03062_0003</name>
</gene>
<dbReference type="AlphaFoldDB" id="A0A6M3KXU9"/>
<dbReference type="InterPro" id="IPR010064">
    <property type="entry name" value="HK97-gp10_tail"/>
</dbReference>
<protein>
    <submittedName>
        <fullName evidence="1">Putative head to tail joining protein</fullName>
    </submittedName>
</protein>
<sequence>MNYYDLNPGQGRIKWQWHIEEFLLKLEPKITEALEDSIEMMADSAKDKAPVKTGRLKNSIYTESFHPDKCSWVGRVISPVPYTQCVEYGTRKRSAKPFLRPAFRSTWNKVLSRFRNIIG</sequence>
<dbReference type="EMBL" id="MT142676">
    <property type="protein sequence ID" value="QJA87013.1"/>
    <property type="molecule type" value="Genomic_DNA"/>
</dbReference>
<accession>A0A6M3KXU9</accession>
<dbReference type="Pfam" id="PF04883">
    <property type="entry name" value="HK97-gp10_like"/>
    <property type="match status" value="1"/>
</dbReference>
<name>A0A6M3KXU9_9ZZZZ</name>
<evidence type="ECO:0000313" key="1">
    <source>
        <dbReference type="EMBL" id="QJA87013.1"/>
    </source>
</evidence>
<organism evidence="1">
    <name type="scientific">viral metagenome</name>
    <dbReference type="NCBI Taxonomy" id="1070528"/>
    <lineage>
        <taxon>unclassified sequences</taxon>
        <taxon>metagenomes</taxon>
        <taxon>organismal metagenomes</taxon>
    </lineage>
</organism>
<dbReference type="NCBIfam" id="TIGR01725">
    <property type="entry name" value="phge_HK97_gp10"/>
    <property type="match status" value="1"/>
</dbReference>
<proteinExistence type="predicted"/>